<dbReference type="KEGG" id="adl:AURDEDRAFT_76234"/>
<evidence type="ECO:0000313" key="1">
    <source>
        <dbReference type="EMBL" id="EJD34382.1"/>
    </source>
</evidence>
<feature type="non-terminal residue" evidence="1">
    <location>
        <position position="1"/>
    </location>
</feature>
<dbReference type="InParanoid" id="J0LCX3"/>
<name>J0LCX3_AURST</name>
<protein>
    <submittedName>
        <fullName evidence="1">Uncharacterized protein</fullName>
    </submittedName>
</protein>
<evidence type="ECO:0000313" key="2">
    <source>
        <dbReference type="Proteomes" id="UP000006514"/>
    </source>
</evidence>
<dbReference type="OrthoDB" id="3192613at2759"/>
<gene>
    <name evidence="1" type="ORF">AURDEDRAFT_76234</name>
</gene>
<accession>J0LCX3</accession>
<sequence length="50" mass="5320">PVEAEVALFMANSIAGNLDAQSFCASATHCRTICPRVRLARSVLPSVCGW</sequence>
<keyword evidence="2" id="KW-1185">Reference proteome</keyword>
<dbReference type="AlphaFoldDB" id="J0LCX3"/>
<reference evidence="2" key="1">
    <citation type="journal article" date="2012" name="Science">
        <title>The Paleozoic origin of enzymatic lignin decomposition reconstructed from 31 fungal genomes.</title>
        <authorList>
            <person name="Floudas D."/>
            <person name="Binder M."/>
            <person name="Riley R."/>
            <person name="Barry K."/>
            <person name="Blanchette R.A."/>
            <person name="Henrissat B."/>
            <person name="Martinez A.T."/>
            <person name="Otillar R."/>
            <person name="Spatafora J.W."/>
            <person name="Yadav J.S."/>
            <person name="Aerts A."/>
            <person name="Benoit I."/>
            <person name="Boyd A."/>
            <person name="Carlson A."/>
            <person name="Copeland A."/>
            <person name="Coutinho P.M."/>
            <person name="de Vries R.P."/>
            <person name="Ferreira P."/>
            <person name="Findley K."/>
            <person name="Foster B."/>
            <person name="Gaskell J."/>
            <person name="Glotzer D."/>
            <person name="Gorecki P."/>
            <person name="Heitman J."/>
            <person name="Hesse C."/>
            <person name="Hori C."/>
            <person name="Igarashi K."/>
            <person name="Jurgens J.A."/>
            <person name="Kallen N."/>
            <person name="Kersten P."/>
            <person name="Kohler A."/>
            <person name="Kuees U."/>
            <person name="Kumar T.K.A."/>
            <person name="Kuo A."/>
            <person name="LaButti K."/>
            <person name="Larrondo L.F."/>
            <person name="Lindquist E."/>
            <person name="Ling A."/>
            <person name="Lombard V."/>
            <person name="Lucas S."/>
            <person name="Lundell T."/>
            <person name="Martin R."/>
            <person name="McLaughlin D.J."/>
            <person name="Morgenstern I."/>
            <person name="Morin E."/>
            <person name="Murat C."/>
            <person name="Nagy L.G."/>
            <person name="Nolan M."/>
            <person name="Ohm R.A."/>
            <person name="Patyshakuliyeva A."/>
            <person name="Rokas A."/>
            <person name="Ruiz-Duenas F.J."/>
            <person name="Sabat G."/>
            <person name="Salamov A."/>
            <person name="Samejima M."/>
            <person name="Schmutz J."/>
            <person name="Slot J.C."/>
            <person name="St John F."/>
            <person name="Stenlid J."/>
            <person name="Sun H."/>
            <person name="Sun S."/>
            <person name="Syed K."/>
            <person name="Tsang A."/>
            <person name="Wiebenga A."/>
            <person name="Young D."/>
            <person name="Pisabarro A."/>
            <person name="Eastwood D.C."/>
            <person name="Martin F."/>
            <person name="Cullen D."/>
            <person name="Grigoriev I.V."/>
            <person name="Hibbett D.S."/>
        </authorList>
    </citation>
    <scope>NUCLEOTIDE SEQUENCE [LARGE SCALE GENOMIC DNA]</scope>
    <source>
        <strain evidence="2">TFB10046</strain>
    </source>
</reference>
<dbReference type="Proteomes" id="UP000006514">
    <property type="component" value="Unassembled WGS sequence"/>
</dbReference>
<proteinExistence type="predicted"/>
<dbReference type="EMBL" id="JH687955">
    <property type="protein sequence ID" value="EJD34382.1"/>
    <property type="molecule type" value="Genomic_DNA"/>
</dbReference>
<organism evidence="1 2">
    <name type="scientific">Auricularia subglabra (strain TFB-10046 / SS5)</name>
    <name type="common">White-rot fungus</name>
    <name type="synonym">Auricularia delicata (strain TFB10046)</name>
    <dbReference type="NCBI Taxonomy" id="717982"/>
    <lineage>
        <taxon>Eukaryota</taxon>
        <taxon>Fungi</taxon>
        <taxon>Dikarya</taxon>
        <taxon>Basidiomycota</taxon>
        <taxon>Agaricomycotina</taxon>
        <taxon>Agaricomycetes</taxon>
        <taxon>Auriculariales</taxon>
        <taxon>Auriculariaceae</taxon>
        <taxon>Auricularia</taxon>
    </lineage>
</organism>